<dbReference type="InterPro" id="IPR006311">
    <property type="entry name" value="TAT_signal"/>
</dbReference>
<reference evidence="2" key="1">
    <citation type="journal article" date="2014" name="Int. J. Syst. Evol. Microbiol.">
        <title>Complete genome sequence of Corynebacterium casei LMG S-19264T (=DSM 44701T), isolated from a smear-ripened cheese.</title>
        <authorList>
            <consortium name="US DOE Joint Genome Institute (JGI-PGF)"/>
            <person name="Walter F."/>
            <person name="Albersmeier A."/>
            <person name="Kalinowski J."/>
            <person name="Ruckert C."/>
        </authorList>
    </citation>
    <scope>NUCLEOTIDE SEQUENCE</scope>
    <source>
        <strain evidence="2">CGMCC 4.7398</strain>
    </source>
</reference>
<dbReference type="Proteomes" id="UP000627369">
    <property type="component" value="Unassembled WGS sequence"/>
</dbReference>
<evidence type="ECO:0000313" key="3">
    <source>
        <dbReference type="Proteomes" id="UP000627369"/>
    </source>
</evidence>
<dbReference type="PROSITE" id="PS51318">
    <property type="entry name" value="TAT"/>
    <property type="match status" value="1"/>
</dbReference>
<sequence length="284" mass="30950">MSLHSTSRSSIFRRGLVVFATAATLLAGGLVAAPAAQATPLVDTSERDGTVVTTRMQARGSVITGNVETDELSRALVFYWVNLDWTGGELQAFDGVVTLQRAGARQVRTFPLTVDADGDRSKRIALPGTITTGSYRVGIEFTATVERPDGQLVVHTVDVNNAKTVPIRRQTMIEASISNPTATDGRTSRIKGNVLVLGIRDDGDLTWDRMYMGTVRLTYDPDGPWEDGMSEVFVRDLTVSSDYGTFFTRVAARDRWWKLTYTGNVQNAPAVEWLPQGDHSGCGC</sequence>
<reference evidence="2" key="2">
    <citation type="submission" date="2020-09" db="EMBL/GenBank/DDBJ databases">
        <authorList>
            <person name="Sun Q."/>
            <person name="Zhou Y."/>
        </authorList>
    </citation>
    <scope>NUCLEOTIDE SEQUENCE</scope>
    <source>
        <strain evidence="2">CGMCC 4.7398</strain>
    </source>
</reference>
<gene>
    <name evidence="2" type="ORF">GCM10017772_17600</name>
</gene>
<proteinExistence type="predicted"/>
<accession>A0A919FRN2</accession>
<evidence type="ECO:0000313" key="2">
    <source>
        <dbReference type="EMBL" id="GHH70649.1"/>
    </source>
</evidence>
<dbReference type="AlphaFoldDB" id="A0A919FRN2"/>
<keyword evidence="1" id="KW-0732">Signal</keyword>
<dbReference type="EMBL" id="BNAS01000002">
    <property type="protein sequence ID" value="GHH70649.1"/>
    <property type="molecule type" value="Genomic_DNA"/>
</dbReference>
<name>A0A919FRN2_9MICO</name>
<organism evidence="2 3">
    <name type="scientific">Promicromonospora soli</name>
    <dbReference type="NCBI Taxonomy" id="2035533"/>
    <lineage>
        <taxon>Bacteria</taxon>
        <taxon>Bacillati</taxon>
        <taxon>Actinomycetota</taxon>
        <taxon>Actinomycetes</taxon>
        <taxon>Micrococcales</taxon>
        <taxon>Promicromonosporaceae</taxon>
        <taxon>Promicromonospora</taxon>
    </lineage>
</organism>
<feature type="signal peptide" evidence="1">
    <location>
        <begin position="1"/>
        <end position="38"/>
    </location>
</feature>
<evidence type="ECO:0000256" key="1">
    <source>
        <dbReference type="SAM" id="SignalP"/>
    </source>
</evidence>
<protein>
    <submittedName>
        <fullName evidence="2">Uncharacterized protein</fullName>
    </submittedName>
</protein>
<dbReference type="RefSeq" id="WP_189668876.1">
    <property type="nucleotide sequence ID" value="NZ_BNAS01000002.1"/>
</dbReference>
<comment type="caution">
    <text evidence="2">The sequence shown here is derived from an EMBL/GenBank/DDBJ whole genome shotgun (WGS) entry which is preliminary data.</text>
</comment>
<feature type="chain" id="PRO_5038690059" evidence="1">
    <location>
        <begin position="39"/>
        <end position="284"/>
    </location>
</feature>
<keyword evidence="3" id="KW-1185">Reference proteome</keyword>